<dbReference type="PROSITE" id="PS50835">
    <property type="entry name" value="IG_LIKE"/>
    <property type="match status" value="2"/>
</dbReference>
<dbReference type="Gene3D" id="2.60.40.10">
    <property type="entry name" value="Immunoglobulins"/>
    <property type="match status" value="2"/>
</dbReference>
<evidence type="ECO:0000256" key="1">
    <source>
        <dbReference type="SAM" id="Phobius"/>
    </source>
</evidence>
<dbReference type="SMART" id="SM00409">
    <property type="entry name" value="IG"/>
    <property type="match status" value="4"/>
</dbReference>
<gene>
    <name evidence="3" type="primary">LOC115374229</name>
</gene>
<dbReference type="InterPro" id="IPR007110">
    <property type="entry name" value="Ig-like_dom"/>
</dbReference>
<dbReference type="InterPro" id="IPR036179">
    <property type="entry name" value="Ig-like_dom_sf"/>
</dbReference>
<dbReference type="GeneTree" id="ENSGT00940000170568"/>
<keyword evidence="1" id="KW-1133">Transmembrane helix</keyword>
<dbReference type="InterPro" id="IPR003599">
    <property type="entry name" value="Ig_sub"/>
</dbReference>
<dbReference type="PANTHER" id="PTHR11422">
    <property type="entry name" value="T-CELL SURFACE GLYCOPROTEIN CD4"/>
    <property type="match status" value="1"/>
</dbReference>
<dbReference type="PANTHER" id="PTHR11422:SF0">
    <property type="entry name" value="T-CELL SURFACE GLYCOPROTEIN CD4"/>
    <property type="match status" value="1"/>
</dbReference>
<dbReference type="InterPro" id="IPR013783">
    <property type="entry name" value="Ig-like_fold"/>
</dbReference>
<evidence type="ECO:0000313" key="4">
    <source>
        <dbReference type="Proteomes" id="UP000472263"/>
    </source>
</evidence>
<dbReference type="SUPFAM" id="SSF48726">
    <property type="entry name" value="Immunoglobulin"/>
    <property type="match status" value="3"/>
</dbReference>
<sequence>DRFYIAHCYITSALFLLGGNPEVVFGQVNSTVTLPVTIDATGGIYEQWKGRLSLSGLSLVIKTVQPSDFQTFTCVLKQMNAVISKTTIRLSRVTVNVKPGALLVKGGTLSLTCDAERTANFKIHWLNPQGDRVATGGAFTKTEVTKQDAGVWTCVLTHDGRESRATVSVTVLDLSPAPPYPLFASTSSLDLTVPCSIPDHLSWENFKAKGLQRGKWSFVPSQASNLISGNPEELGSFSFGDSPTWKAVRDRYYVPDSKNSLSLTMKRPKETDRGEYVCTLEFGGGVTLKSSVHVEVLQSAQTVAGQPFNLSCSLGHDLGPDLRVKWIPPSRSALGPLSSGQHLSVSKAGYGEYEKWKCELWRNGTRLTSDEIRLKIGDVWLLVTICGAIVIFILFLILVLILRRRNRQVLVML</sequence>
<reference evidence="3" key="1">
    <citation type="submission" date="2019-06" db="EMBL/GenBank/DDBJ databases">
        <authorList>
            <consortium name="Wellcome Sanger Institute Data Sharing"/>
        </authorList>
    </citation>
    <scope>NUCLEOTIDE SEQUENCE [LARGE SCALE GENOMIC DNA]</scope>
</reference>
<dbReference type="Pfam" id="PF13895">
    <property type="entry name" value="Ig_2"/>
    <property type="match status" value="1"/>
</dbReference>
<keyword evidence="4" id="KW-1185">Reference proteome</keyword>
<protein>
    <recommendedName>
        <fullName evidence="2">Ig-like domain-containing protein</fullName>
    </recommendedName>
</protein>
<keyword evidence="1" id="KW-0472">Membrane</keyword>
<feature type="domain" description="Ig-like" evidence="2">
    <location>
        <begin position="290"/>
        <end position="375"/>
    </location>
</feature>
<feature type="transmembrane region" description="Helical" evidence="1">
    <location>
        <begin position="379"/>
        <end position="402"/>
    </location>
</feature>
<keyword evidence="1" id="KW-0812">Transmembrane</keyword>
<dbReference type="InParanoid" id="A0A667YQR3"/>
<reference evidence="3" key="3">
    <citation type="submission" date="2025-09" db="UniProtKB">
        <authorList>
            <consortium name="Ensembl"/>
        </authorList>
    </citation>
    <scope>IDENTIFICATION</scope>
</reference>
<evidence type="ECO:0000259" key="2">
    <source>
        <dbReference type="PROSITE" id="PS50835"/>
    </source>
</evidence>
<evidence type="ECO:0000313" key="3">
    <source>
        <dbReference type="Ensembl" id="ENSMMDP00005028753.1"/>
    </source>
</evidence>
<organism evidence="3 4">
    <name type="scientific">Myripristis murdjan</name>
    <name type="common">pinecone soldierfish</name>
    <dbReference type="NCBI Taxonomy" id="586833"/>
    <lineage>
        <taxon>Eukaryota</taxon>
        <taxon>Metazoa</taxon>
        <taxon>Chordata</taxon>
        <taxon>Craniata</taxon>
        <taxon>Vertebrata</taxon>
        <taxon>Euteleostomi</taxon>
        <taxon>Actinopterygii</taxon>
        <taxon>Neopterygii</taxon>
        <taxon>Teleostei</taxon>
        <taxon>Neoteleostei</taxon>
        <taxon>Acanthomorphata</taxon>
        <taxon>Holocentriformes</taxon>
        <taxon>Holocentridae</taxon>
        <taxon>Myripristis</taxon>
    </lineage>
</organism>
<name>A0A667YQR3_9TELE</name>
<dbReference type="Proteomes" id="UP000472263">
    <property type="component" value="Chromosome 16"/>
</dbReference>
<accession>A0A667YQR3</accession>
<dbReference type="AlphaFoldDB" id="A0A667YQR3"/>
<feature type="domain" description="Ig-like" evidence="2">
    <location>
        <begin position="91"/>
        <end position="168"/>
    </location>
</feature>
<proteinExistence type="predicted"/>
<dbReference type="Ensembl" id="ENSMMDT00005029437.1">
    <property type="protein sequence ID" value="ENSMMDP00005028753.1"/>
    <property type="gene ID" value="ENSMMDG00005013707.1"/>
</dbReference>
<reference evidence="3" key="2">
    <citation type="submission" date="2025-08" db="UniProtKB">
        <authorList>
            <consortium name="Ensembl"/>
        </authorList>
    </citation>
    <scope>IDENTIFICATION</scope>
</reference>